<dbReference type="Proteomes" id="UP000501408">
    <property type="component" value="Chromosome 1"/>
</dbReference>
<evidence type="ECO:0000313" key="8">
    <source>
        <dbReference type="Proteomes" id="UP000501408"/>
    </source>
</evidence>
<dbReference type="Gene3D" id="3.60.21.10">
    <property type="match status" value="1"/>
</dbReference>
<evidence type="ECO:0000256" key="5">
    <source>
        <dbReference type="HAMAP-Rule" id="MF_00905"/>
    </source>
</evidence>
<feature type="binding site" evidence="5">
    <location>
        <position position="23"/>
    </location>
    <ligand>
        <name>Fe cation</name>
        <dbReference type="ChEBI" id="CHEBI:24875"/>
        <label>1</label>
    </ligand>
</feature>
<dbReference type="InterPro" id="IPR046379">
    <property type="entry name" value="cAMP_phosphodiest_CpdA"/>
</dbReference>
<feature type="binding site" evidence="5">
    <location>
        <position position="93"/>
    </location>
    <ligand>
        <name>Fe cation</name>
        <dbReference type="ChEBI" id="CHEBI:24875"/>
        <label>2</label>
    </ligand>
</feature>
<feature type="binding site" evidence="5">
    <location>
        <position position="204"/>
    </location>
    <ligand>
        <name>AMP</name>
        <dbReference type="ChEBI" id="CHEBI:456215"/>
    </ligand>
</feature>
<feature type="binding site" evidence="5">
    <location>
        <position position="21"/>
    </location>
    <ligand>
        <name>Fe cation</name>
        <dbReference type="ChEBI" id="CHEBI:24875"/>
        <label>1</label>
    </ligand>
</feature>
<evidence type="ECO:0000256" key="1">
    <source>
        <dbReference type="ARBA" id="ARBA00022723"/>
    </source>
</evidence>
<comment type="function">
    <text evidence="5">Hydrolyzes cAMP to 5'-AMP. Plays an important regulatory role in modulating the intracellular concentration of cAMP, thereby influencing cAMP-dependent processes.</text>
</comment>
<accession>A0ABX6K5Z7</accession>
<protein>
    <recommendedName>
        <fullName evidence="5">3',5'-cyclic adenosine monophosphate phosphodiesterase CpdA</fullName>
        <shortName evidence="5">3',5'-cyclic AMP phosphodiesterase</shortName>
        <shortName evidence="5">cAMP phosphodiesterase</shortName>
        <ecNumber evidence="5">3.1.4.53</ecNumber>
    </recommendedName>
</protein>
<dbReference type="InterPro" id="IPR029052">
    <property type="entry name" value="Metallo-depent_PP-like"/>
</dbReference>
<sequence>MQPCQIENANGDCIRLLQITDTHLFADEQGSLLGVNTLHSYHAVLDAISATQRTFDAIIATGDLSQDHSALSYRRFVDGIQRWQQPCFWLPGNHDFQPEMRSVLQSGSLSHCSQVLLGEHWQMILLDSQVSGVPHGELSSEQLRLLDQHLSEYPQRHALVLLHHHPLEAGSTWLDQHKLVNRERFWQIMAAHPQAKAVVCGHIHQALNVRHQGVQVMASPSTCIQFMPDSHDFALDNQNPGWRWLDLYSDGRIESQVERVTGQQFRPDFDSSGY</sequence>
<dbReference type="InterPro" id="IPR004843">
    <property type="entry name" value="Calcineurin-like_PHP"/>
</dbReference>
<feature type="domain" description="Calcineurin-like phosphoesterase" evidence="6">
    <location>
        <begin position="14"/>
        <end position="205"/>
    </location>
</feature>
<dbReference type="EMBL" id="CP050266">
    <property type="protein sequence ID" value="QIR06956.1"/>
    <property type="molecule type" value="Genomic_DNA"/>
</dbReference>
<comment type="cofactor">
    <cofactor evidence="5">
        <name>Fe(2+)</name>
        <dbReference type="ChEBI" id="CHEBI:29033"/>
    </cofactor>
    <text evidence="5">Binds 2 Fe(2+) ions per subunit.</text>
</comment>
<name>A0ABX6K5Z7_SALCS</name>
<dbReference type="SUPFAM" id="SSF56300">
    <property type="entry name" value="Metallo-dependent phosphatases"/>
    <property type="match status" value="1"/>
</dbReference>
<keyword evidence="3 5" id="KW-0408">Iron</keyword>
<proteinExistence type="inferred from homology"/>
<keyword evidence="5" id="KW-0547">Nucleotide-binding</keyword>
<keyword evidence="2 5" id="KW-0378">Hydrolase</keyword>
<evidence type="ECO:0000313" key="7">
    <source>
        <dbReference type="EMBL" id="QIR06956.1"/>
    </source>
</evidence>
<feature type="binding site" evidence="5">
    <location>
        <position position="204"/>
    </location>
    <ligand>
        <name>Fe cation</name>
        <dbReference type="ChEBI" id="CHEBI:24875"/>
        <label>1</label>
    </ligand>
</feature>
<feature type="binding site" evidence="5">
    <location>
        <position position="163"/>
    </location>
    <ligand>
        <name>Fe cation</name>
        <dbReference type="ChEBI" id="CHEBI:24875"/>
        <label>2</label>
    </ligand>
</feature>
<dbReference type="RefSeq" id="WP_096629958.1">
    <property type="nucleotide sequence ID" value="NZ_CP050266.1"/>
</dbReference>
<dbReference type="InterPro" id="IPR026575">
    <property type="entry name" value="GpdQ/CpdA-like"/>
</dbReference>
<dbReference type="NCBIfam" id="NF008359">
    <property type="entry name" value="PRK11148.1"/>
    <property type="match status" value="1"/>
</dbReference>
<dbReference type="PANTHER" id="PTHR42988">
    <property type="entry name" value="PHOSPHOHYDROLASE"/>
    <property type="match status" value="1"/>
</dbReference>
<comment type="catalytic activity">
    <reaction evidence="5">
        <text>3',5'-cyclic AMP + H2O = AMP + H(+)</text>
        <dbReference type="Rhea" id="RHEA:25277"/>
        <dbReference type="ChEBI" id="CHEBI:15377"/>
        <dbReference type="ChEBI" id="CHEBI:15378"/>
        <dbReference type="ChEBI" id="CHEBI:58165"/>
        <dbReference type="ChEBI" id="CHEBI:456215"/>
        <dbReference type="EC" id="3.1.4.53"/>
    </reaction>
</comment>
<dbReference type="GO" id="GO:0004115">
    <property type="term" value="F:3',5'-cyclic-AMP phosphodiesterase activity"/>
    <property type="evidence" value="ECO:0007669"/>
    <property type="project" value="UniProtKB-EC"/>
</dbReference>
<feature type="binding site" evidence="5">
    <location>
        <position position="63"/>
    </location>
    <ligand>
        <name>Fe cation</name>
        <dbReference type="ChEBI" id="CHEBI:24875"/>
        <label>2</label>
    </ligand>
</feature>
<gene>
    <name evidence="5 7" type="primary">cpdA</name>
    <name evidence="7" type="ORF">HBA18_11635</name>
</gene>
<feature type="binding site" evidence="5">
    <location>
        <position position="202"/>
    </location>
    <ligand>
        <name>Fe cation</name>
        <dbReference type="ChEBI" id="CHEBI:24875"/>
        <label>2</label>
    </ligand>
</feature>
<keyword evidence="8" id="KW-1185">Reference proteome</keyword>
<dbReference type="EC" id="3.1.4.53" evidence="5"/>
<feature type="binding site" evidence="5">
    <location>
        <position position="63"/>
    </location>
    <ligand>
        <name>AMP</name>
        <dbReference type="ChEBI" id="CHEBI:456215"/>
    </ligand>
</feature>
<dbReference type="Pfam" id="PF00149">
    <property type="entry name" value="Metallophos"/>
    <property type="match status" value="1"/>
</dbReference>
<dbReference type="PANTHER" id="PTHR42988:SF2">
    <property type="entry name" value="CYCLIC NUCLEOTIDE PHOSPHODIESTERASE CBUA0032-RELATED"/>
    <property type="match status" value="1"/>
</dbReference>
<dbReference type="InterPro" id="IPR050884">
    <property type="entry name" value="CNP_phosphodiesterase-III"/>
</dbReference>
<keyword evidence="1 5" id="KW-0479">Metal-binding</keyword>
<evidence type="ECO:0000256" key="2">
    <source>
        <dbReference type="ARBA" id="ARBA00022801"/>
    </source>
</evidence>
<evidence type="ECO:0000259" key="6">
    <source>
        <dbReference type="Pfam" id="PF00149"/>
    </source>
</evidence>
<comment type="similarity">
    <text evidence="4 5">Belongs to the cyclic nucleotide phosphodiesterase class-III family.</text>
</comment>
<organism evidence="7 8">
    <name type="scientific">Salinivibrio costicola</name>
    <name type="common">Vibrio costicola</name>
    <dbReference type="NCBI Taxonomy" id="51367"/>
    <lineage>
        <taxon>Bacteria</taxon>
        <taxon>Pseudomonadati</taxon>
        <taxon>Pseudomonadota</taxon>
        <taxon>Gammaproteobacteria</taxon>
        <taxon>Vibrionales</taxon>
        <taxon>Vibrionaceae</taxon>
        <taxon>Salinivibrio</taxon>
    </lineage>
</organism>
<feature type="binding site" evidence="5">
    <location>
        <begin position="93"/>
        <end position="94"/>
    </location>
    <ligand>
        <name>AMP</name>
        <dbReference type="ChEBI" id="CHEBI:456215"/>
    </ligand>
</feature>
<dbReference type="HAMAP" id="MF_00905">
    <property type="entry name" value="cAMP_phosphodiest_CpdA"/>
    <property type="match status" value="1"/>
</dbReference>
<reference evidence="7 8" key="1">
    <citation type="submission" date="2020-03" db="EMBL/GenBank/DDBJ databases">
        <title>Genome mining reveals the biosynthetic pathways of PHA and ectoines of the halophilic strain Salinivibrio costicola M318 isolated from fermented shrimp paste.</title>
        <authorList>
            <person name="Doan T.V."/>
            <person name="Tran L.T."/>
            <person name="Trieu T.A."/>
            <person name="Nguyen Q.V."/>
            <person name="Quach T.N."/>
            <person name="Phi T.Q."/>
            <person name="Kumar S."/>
        </authorList>
    </citation>
    <scope>NUCLEOTIDE SEQUENCE [LARGE SCALE GENOMIC DNA]</scope>
    <source>
        <strain evidence="7 8">M318</strain>
    </source>
</reference>
<evidence type="ECO:0000256" key="3">
    <source>
        <dbReference type="ARBA" id="ARBA00023004"/>
    </source>
</evidence>
<evidence type="ECO:0000256" key="4">
    <source>
        <dbReference type="ARBA" id="ARBA00025742"/>
    </source>
</evidence>
<feature type="binding site" evidence="5">
    <location>
        <position position="63"/>
    </location>
    <ligand>
        <name>Fe cation</name>
        <dbReference type="ChEBI" id="CHEBI:24875"/>
        <label>1</label>
    </ligand>
</feature>
<feature type="binding site" evidence="5">
    <location>
        <position position="23"/>
    </location>
    <ligand>
        <name>AMP</name>
        <dbReference type="ChEBI" id="CHEBI:456215"/>
    </ligand>
</feature>
<keyword evidence="5" id="KW-0114">cAMP</keyword>
<dbReference type="CDD" id="cd07402">
    <property type="entry name" value="MPP_GpdQ"/>
    <property type="match status" value="1"/>
</dbReference>